<feature type="compositionally biased region" description="Low complexity" evidence="5">
    <location>
        <begin position="19"/>
        <end position="34"/>
    </location>
</feature>
<dbReference type="FunFam" id="1.20.5.500:FF:000001">
    <property type="entry name" value="Type II keratin 23"/>
    <property type="match status" value="1"/>
</dbReference>
<dbReference type="SUPFAM" id="SSF64593">
    <property type="entry name" value="Intermediate filament protein, coiled coil region"/>
    <property type="match status" value="2"/>
</dbReference>
<organism evidence="7">
    <name type="scientific">Styela clava</name>
    <name type="common">Sea squirt</name>
    <dbReference type="NCBI Taxonomy" id="7725"/>
    <lineage>
        <taxon>Eukaryota</taxon>
        <taxon>Metazoa</taxon>
        <taxon>Chordata</taxon>
        <taxon>Tunicata</taxon>
        <taxon>Ascidiacea</taxon>
        <taxon>Stolidobranchia</taxon>
        <taxon>Styelidae</taxon>
        <taxon>Styela</taxon>
    </lineage>
</organism>
<dbReference type="InterPro" id="IPR039008">
    <property type="entry name" value="IF_rod_dom"/>
</dbReference>
<feature type="coiled-coil region" evidence="4">
    <location>
        <begin position="308"/>
        <end position="381"/>
    </location>
</feature>
<dbReference type="Gene3D" id="1.20.5.170">
    <property type="match status" value="1"/>
</dbReference>
<dbReference type="Pfam" id="PF00038">
    <property type="entry name" value="Filament"/>
    <property type="match status" value="1"/>
</dbReference>
<dbReference type="Gene3D" id="1.20.5.1160">
    <property type="entry name" value="Vasodilator-stimulated phosphoprotein"/>
    <property type="match status" value="1"/>
</dbReference>
<evidence type="ECO:0000259" key="6">
    <source>
        <dbReference type="PROSITE" id="PS51842"/>
    </source>
</evidence>
<dbReference type="PROSITE" id="PS51842">
    <property type="entry name" value="IF_ROD_2"/>
    <property type="match status" value="1"/>
</dbReference>
<feature type="region of interest" description="Disordered" evidence="5">
    <location>
        <begin position="1"/>
        <end position="38"/>
    </location>
</feature>
<dbReference type="GO" id="GO:0005200">
    <property type="term" value="F:structural constituent of cytoskeleton"/>
    <property type="evidence" value="ECO:0007669"/>
    <property type="project" value="TreeGrafter"/>
</dbReference>
<dbReference type="PRINTS" id="PR01248">
    <property type="entry name" value="TYPE1KERATIN"/>
</dbReference>
<sequence>MYSSPIKSGVTQQRVVTQSYSSSSGSPAGGYSSSTRVSGYGTNPGFTSSRYSDFGFAPTMSSSYYSAYDGGYGGGGTYISEKDLQELGGEGGAEFRSMRSGEKKELKSLNNRFASYIERVRYLEQQNKLLDAQLRQMSVKYDSQLDDLYNAEVRRLKGLLDALNGDRKMIEAEVEHMQTDVGDLKREYENAIQDREELERELANLRNNVDECTVTRVDLERKLVSLREELDFENLAHIEIINELKSQLVTDHVRVQMDTHGPDLSDLLRDIRAQYDLAAKKNKEEAENWYSSKLNDLNTQVSGDANRLKESQSELSEYRNRVSGHTAQIESLRSNKDYLERQLADVEDRFNRDIGGYQDQITDLQAQLDKIKSEMSDRLREYQELLSVKLGLDFEISTYQELLEGEEWRLQAVPSRLATGEQMSLRRVVEEYESAYKSAHSDSRQRKMSDSD</sequence>
<gene>
    <name evidence="7" type="primary">C</name>
</gene>
<feature type="compositionally biased region" description="Polar residues" evidence="5">
    <location>
        <begin position="1"/>
        <end position="18"/>
    </location>
</feature>
<dbReference type="InterPro" id="IPR050405">
    <property type="entry name" value="Intermediate_filament"/>
</dbReference>
<dbReference type="SUPFAM" id="SSF57997">
    <property type="entry name" value="Tropomyosin"/>
    <property type="match status" value="1"/>
</dbReference>
<protein>
    <submittedName>
        <fullName evidence="7">Intermediate filament protein C</fullName>
    </submittedName>
</protein>
<proteinExistence type="evidence at transcript level"/>
<dbReference type="GO" id="GO:0005737">
    <property type="term" value="C:cytoplasm"/>
    <property type="evidence" value="ECO:0007669"/>
    <property type="project" value="TreeGrafter"/>
</dbReference>
<keyword evidence="2 4" id="KW-0175">Coiled coil</keyword>
<dbReference type="PANTHER" id="PTHR45652">
    <property type="entry name" value="GLIAL FIBRILLARY ACIDIC PROTEIN"/>
    <property type="match status" value="1"/>
</dbReference>
<feature type="coiled-coil region" evidence="4">
    <location>
        <begin position="153"/>
        <end position="236"/>
    </location>
</feature>
<dbReference type="FunFam" id="1.20.5.170:FF:000002">
    <property type="entry name" value="Type I keratin KA11"/>
    <property type="match status" value="1"/>
</dbReference>
<dbReference type="EMBL" id="AJ271145">
    <property type="protein sequence ID" value="CAC03999.1"/>
    <property type="molecule type" value="mRNA"/>
</dbReference>
<dbReference type="SMART" id="SM01391">
    <property type="entry name" value="Filament"/>
    <property type="match status" value="1"/>
</dbReference>
<dbReference type="Gene3D" id="1.20.5.500">
    <property type="entry name" value="Single helix bin"/>
    <property type="match status" value="1"/>
</dbReference>
<dbReference type="GO" id="GO:0045109">
    <property type="term" value="P:intermediate filament organization"/>
    <property type="evidence" value="ECO:0007669"/>
    <property type="project" value="TreeGrafter"/>
</dbReference>
<dbReference type="GO" id="GO:0005882">
    <property type="term" value="C:intermediate filament"/>
    <property type="evidence" value="ECO:0007669"/>
    <property type="project" value="UniProtKB-KW"/>
</dbReference>
<dbReference type="FunFam" id="1.20.5.1160:FF:000001">
    <property type="entry name" value="Keratin type II"/>
    <property type="match status" value="1"/>
</dbReference>
<evidence type="ECO:0000256" key="5">
    <source>
        <dbReference type="SAM" id="MobiDB-lite"/>
    </source>
</evidence>
<dbReference type="PANTHER" id="PTHR45652:SF21">
    <property type="entry name" value="ZINC FINGER CCCH DOMAIN-CONTAINING PROTEIN 13-LIKE ISOFORM X1"/>
    <property type="match status" value="1"/>
</dbReference>
<evidence type="ECO:0000256" key="3">
    <source>
        <dbReference type="ARBA" id="ARBA00061646"/>
    </source>
</evidence>
<evidence type="ECO:0000256" key="2">
    <source>
        <dbReference type="ARBA" id="ARBA00023054"/>
    </source>
</evidence>
<reference evidence="7" key="1">
    <citation type="journal article" date="2000" name="Eur. J. Cell Biol.">
        <title>The epidermal intermediate filament proteins of tunicates are distant keratins; a polymerisation-competent hetero coiled coil of the Styela D protein and Xenopus keratin 8.</title>
        <authorList>
            <person name="Wang J."/>
            <person name="Karabinos A."/>
            <person name="Schunemann J."/>
            <person name="Riemer D."/>
            <person name="Weber K."/>
        </authorList>
    </citation>
    <scope>NUCLEOTIDE SEQUENCE</scope>
</reference>
<evidence type="ECO:0000256" key="1">
    <source>
        <dbReference type="ARBA" id="ARBA00022754"/>
    </source>
</evidence>
<comment type="similarity">
    <text evidence="3">Belongs to the intermediate filament family.</text>
</comment>
<evidence type="ECO:0000256" key="4">
    <source>
        <dbReference type="SAM" id="Coils"/>
    </source>
</evidence>
<name>Q9GVA2_STYCL</name>
<evidence type="ECO:0000313" key="7">
    <source>
        <dbReference type="EMBL" id="CAC03999.1"/>
    </source>
</evidence>
<keyword evidence="1" id="KW-0403">Intermediate filament</keyword>
<dbReference type="AlphaFoldDB" id="Q9GVA2"/>
<dbReference type="InterPro" id="IPR002957">
    <property type="entry name" value="Keratin_I"/>
</dbReference>
<accession>Q9GVA2</accession>
<feature type="domain" description="IF rod" evidence="6">
    <location>
        <begin position="102"/>
        <end position="410"/>
    </location>
</feature>